<sequence>MESPQMGGNNNSRVPRVEEGESKGRTGEEEEETPPDPEKWREPLLAAPAEFEQQISGGGRPGNYPNAEVELGGDDLLIIRPPPPPPPATAAAEGGANLEVVSLSRLSSNLERLLLDSDFDCSDAEVVVEGTAVGVHRCILAARSRFFHDLFAGGGGSRPRPEGKPQYQMSELVTHGRVGREAFMVFLSYLYTGKLKAAPPDVSVCVDSMCAHDACRPAIAFAVELMYASSVFQISELVSLFQRRLLNFVDKALVEDVIPILQVAFHSQLTLLLNHCIQRVARSNLDNTSLEKELPDEVAEEIKQLRRKSQPNEANNLVADPVHEKRVRRIHRALDSDDVELVKMLLTESEITLDDAYAVHYAAAYCDSKVVAELLDLKAANVNLKNDRGYTPLHMAVMRRDPALIMSLLSKGASVSEMTADGRNSVSICRRLTRAKDYNTRTQQGQESNKDRMCIDLLEREMIRNPVAVEDSVTSPLLADDLHMKLLYLENRVAFARLFFPTEAKLAMEIAHAEATAEFAGLAASNRSNGQLREVDLNETPTMRNKRLRERVDALTRTVNLGRHYFPHCSQVLDKFLEDDLPDLFYLQKGSPDEQKIKKMRFCELREDVQKAFTKDKAVRCGLSSSSSSSNSLKGEARHNKATRK</sequence>
<dbReference type="GO" id="GO:0008270">
    <property type="term" value="F:zinc ion binding"/>
    <property type="evidence" value="ECO:0007669"/>
    <property type="project" value="UniProtKB-KW"/>
</dbReference>
<dbReference type="OrthoDB" id="71307at2759"/>
<dbReference type="GO" id="GO:0050832">
    <property type="term" value="P:defense response to fungus"/>
    <property type="evidence" value="ECO:0007669"/>
    <property type="project" value="TreeGrafter"/>
</dbReference>
<evidence type="ECO:0000259" key="15">
    <source>
        <dbReference type="PROSITE" id="PS50097"/>
    </source>
</evidence>
<feature type="region of interest" description="Disordered" evidence="14">
    <location>
        <begin position="621"/>
        <end position="645"/>
    </location>
</feature>
<gene>
    <name evidence="18" type="primary">LOC109712931</name>
</gene>
<dbReference type="Proteomes" id="UP000515123">
    <property type="component" value="Linkage group 7"/>
</dbReference>
<evidence type="ECO:0000256" key="14">
    <source>
        <dbReference type="SAM" id="MobiDB-lite"/>
    </source>
</evidence>
<keyword evidence="6" id="KW-0833">Ubl conjugation pathway</keyword>
<comment type="similarity">
    <text evidence="11">Belongs to the plant 'ANKYRIN-BTB/POZ' family. 'NPR1-like' subfamily.</text>
</comment>
<evidence type="ECO:0000256" key="6">
    <source>
        <dbReference type="ARBA" id="ARBA00022786"/>
    </source>
</evidence>
<dbReference type="GO" id="GO:0042742">
    <property type="term" value="P:defense response to bacterium"/>
    <property type="evidence" value="ECO:0007669"/>
    <property type="project" value="TreeGrafter"/>
</dbReference>
<dbReference type="AlphaFoldDB" id="A0A6P5F828"/>
<dbReference type="Gene3D" id="1.25.40.20">
    <property type="entry name" value="Ankyrin repeat-containing domain"/>
    <property type="match status" value="1"/>
</dbReference>
<evidence type="ECO:0000256" key="10">
    <source>
        <dbReference type="ARBA" id="ARBA00023242"/>
    </source>
</evidence>
<dbReference type="SUPFAM" id="SSF54695">
    <property type="entry name" value="POZ domain"/>
    <property type="match status" value="1"/>
</dbReference>
<name>A0A6P5F828_ANACO</name>
<keyword evidence="4" id="KW-0677">Repeat</keyword>
<dbReference type="InterPro" id="IPR000210">
    <property type="entry name" value="BTB/POZ_dom"/>
</dbReference>
<feature type="region of interest" description="Disordered" evidence="14">
    <location>
        <begin position="1"/>
        <end position="69"/>
    </location>
</feature>
<evidence type="ECO:0000256" key="1">
    <source>
        <dbReference type="ARBA" id="ARBA00004123"/>
    </source>
</evidence>
<evidence type="ECO:0000256" key="5">
    <source>
        <dbReference type="ARBA" id="ARBA00022771"/>
    </source>
</evidence>
<dbReference type="PROSITE" id="PS50088">
    <property type="entry name" value="ANK_REPEAT"/>
    <property type="match status" value="1"/>
</dbReference>
<keyword evidence="10" id="KW-0539">Nucleus</keyword>
<evidence type="ECO:0000313" key="18">
    <source>
        <dbReference type="RefSeq" id="XP_020092336.1"/>
    </source>
</evidence>
<dbReference type="InterPro" id="IPR002110">
    <property type="entry name" value="Ankyrin_rpt"/>
</dbReference>
<keyword evidence="9 12" id="KW-0040">ANK repeat</keyword>
<evidence type="ECO:0000313" key="17">
    <source>
        <dbReference type="Proteomes" id="UP000515123"/>
    </source>
</evidence>
<keyword evidence="8" id="KW-0862">Zinc</keyword>
<dbReference type="Pfam" id="PF00651">
    <property type="entry name" value="BTB"/>
    <property type="match status" value="1"/>
</dbReference>
<feature type="domain" description="BTB" evidence="15">
    <location>
        <begin position="122"/>
        <end position="199"/>
    </location>
</feature>
<comment type="caution">
    <text evidence="13">Lacks conserved residue(s) required for the propagation of feature annotation.</text>
</comment>
<dbReference type="InterPro" id="IPR036770">
    <property type="entry name" value="Ankyrin_rpt-contain_sf"/>
</dbReference>
<feature type="compositionally biased region" description="Basic and acidic residues" evidence="14">
    <location>
        <begin position="15"/>
        <end position="27"/>
    </location>
</feature>
<evidence type="ECO:0000256" key="12">
    <source>
        <dbReference type="PROSITE-ProRule" id="PRU00023"/>
    </source>
</evidence>
<dbReference type="Pfam" id="PF11900">
    <property type="entry name" value="DUF3420"/>
    <property type="match status" value="1"/>
</dbReference>
<feature type="repeat" description="ANK" evidence="12">
    <location>
        <begin position="388"/>
        <end position="420"/>
    </location>
</feature>
<dbReference type="GO" id="GO:2000022">
    <property type="term" value="P:regulation of jasmonic acid mediated signaling pathway"/>
    <property type="evidence" value="ECO:0007669"/>
    <property type="project" value="InterPro"/>
</dbReference>
<evidence type="ECO:0000259" key="16">
    <source>
        <dbReference type="PROSITE" id="PS52046"/>
    </source>
</evidence>
<evidence type="ECO:0000256" key="4">
    <source>
        <dbReference type="ARBA" id="ARBA00022737"/>
    </source>
</evidence>
<comment type="subcellular location">
    <subcellularLocation>
        <location evidence="1">Nucleus</location>
    </subcellularLocation>
</comment>
<dbReference type="PANTHER" id="PTHR46475">
    <property type="entry name" value="REGULATORY PROTEIN NPR3"/>
    <property type="match status" value="1"/>
</dbReference>
<dbReference type="FunFam" id="3.30.710.10:FF:000110">
    <property type="entry name" value="Regulatory protein NPR3"/>
    <property type="match status" value="1"/>
</dbReference>
<feature type="compositionally biased region" description="Polar residues" evidence="14">
    <location>
        <begin position="1"/>
        <end position="13"/>
    </location>
</feature>
<dbReference type="Pfam" id="PF12313">
    <property type="entry name" value="NPR1_like_C"/>
    <property type="match status" value="1"/>
</dbReference>
<proteinExistence type="inferred from homology"/>
<organism evidence="17 18">
    <name type="scientific">Ananas comosus</name>
    <name type="common">Pineapple</name>
    <name type="synonym">Ananas ananas</name>
    <dbReference type="NCBI Taxonomy" id="4615"/>
    <lineage>
        <taxon>Eukaryota</taxon>
        <taxon>Viridiplantae</taxon>
        <taxon>Streptophyta</taxon>
        <taxon>Embryophyta</taxon>
        <taxon>Tracheophyta</taxon>
        <taxon>Spermatophyta</taxon>
        <taxon>Magnoliopsida</taxon>
        <taxon>Liliopsida</taxon>
        <taxon>Poales</taxon>
        <taxon>Bromeliaceae</taxon>
        <taxon>Bromelioideae</taxon>
        <taxon>Ananas</taxon>
    </lineage>
</organism>
<comment type="pathway">
    <text evidence="2">Protein modification; protein ubiquitination.</text>
</comment>
<dbReference type="Pfam" id="PF13637">
    <property type="entry name" value="Ank_4"/>
    <property type="match status" value="1"/>
</dbReference>
<dbReference type="InterPro" id="IPR057250">
    <property type="entry name" value="Znf_C2HC_NPR-type"/>
</dbReference>
<dbReference type="PROSITE" id="PS50097">
    <property type="entry name" value="BTB"/>
    <property type="match status" value="1"/>
</dbReference>
<evidence type="ECO:0000256" key="8">
    <source>
        <dbReference type="ARBA" id="ARBA00022833"/>
    </source>
</evidence>
<reference evidence="18" key="2">
    <citation type="submission" date="2025-08" db="UniProtKB">
        <authorList>
            <consortium name="RefSeq"/>
        </authorList>
    </citation>
    <scope>IDENTIFICATION</scope>
</reference>
<dbReference type="InterPro" id="IPR021094">
    <property type="entry name" value="NPR1/NIM1-like_C"/>
</dbReference>
<dbReference type="InterPro" id="IPR044292">
    <property type="entry name" value="NPR"/>
</dbReference>
<dbReference type="PANTHER" id="PTHR46475:SF2">
    <property type="entry name" value="REGULATORY PROTEIN NPR3"/>
    <property type="match status" value="1"/>
</dbReference>
<keyword evidence="17" id="KW-1185">Reference proteome</keyword>
<evidence type="ECO:0000256" key="11">
    <source>
        <dbReference type="ARBA" id="ARBA00044947"/>
    </source>
</evidence>
<accession>A0A6P5F828</accession>
<keyword evidence="7" id="KW-0611">Plant defense</keyword>
<evidence type="ECO:0000256" key="13">
    <source>
        <dbReference type="PROSITE-ProRule" id="PRU01391"/>
    </source>
</evidence>
<evidence type="ECO:0000256" key="7">
    <source>
        <dbReference type="ARBA" id="ARBA00022821"/>
    </source>
</evidence>
<dbReference type="GO" id="GO:2000031">
    <property type="term" value="P:regulation of salicylic acid mediated signaling pathway"/>
    <property type="evidence" value="ECO:0007669"/>
    <property type="project" value="InterPro"/>
</dbReference>
<dbReference type="SUPFAM" id="SSF48403">
    <property type="entry name" value="Ankyrin repeat"/>
    <property type="match status" value="1"/>
</dbReference>
<keyword evidence="5 13" id="KW-0863">Zinc-finger</keyword>
<reference evidence="17" key="1">
    <citation type="journal article" date="2015" name="Nat. Genet.">
        <title>The pineapple genome and the evolution of CAM photosynthesis.</title>
        <authorList>
            <person name="Ming R."/>
            <person name="VanBuren R."/>
            <person name="Wai C.M."/>
            <person name="Tang H."/>
            <person name="Schatz M.C."/>
            <person name="Bowers J.E."/>
            <person name="Lyons E."/>
            <person name="Wang M.L."/>
            <person name="Chen J."/>
            <person name="Biggers E."/>
            <person name="Zhang J."/>
            <person name="Huang L."/>
            <person name="Zhang L."/>
            <person name="Miao W."/>
            <person name="Zhang J."/>
            <person name="Ye Z."/>
            <person name="Miao C."/>
            <person name="Lin Z."/>
            <person name="Wang H."/>
            <person name="Zhou H."/>
            <person name="Yim W.C."/>
            <person name="Priest H.D."/>
            <person name="Zheng C."/>
            <person name="Woodhouse M."/>
            <person name="Edger P.P."/>
            <person name="Guyot R."/>
            <person name="Guo H.B."/>
            <person name="Guo H."/>
            <person name="Zheng G."/>
            <person name="Singh R."/>
            <person name="Sharma A."/>
            <person name="Min X."/>
            <person name="Zheng Y."/>
            <person name="Lee H."/>
            <person name="Gurtowski J."/>
            <person name="Sedlazeck F.J."/>
            <person name="Harkess A."/>
            <person name="McKain M.R."/>
            <person name="Liao Z."/>
            <person name="Fang J."/>
            <person name="Liu J."/>
            <person name="Zhang X."/>
            <person name="Zhang Q."/>
            <person name="Hu W."/>
            <person name="Qin Y."/>
            <person name="Wang K."/>
            <person name="Chen L.Y."/>
            <person name="Shirley N."/>
            <person name="Lin Y.R."/>
            <person name="Liu L.Y."/>
            <person name="Hernandez A.G."/>
            <person name="Wright C.L."/>
            <person name="Bulone V."/>
            <person name="Tuskan G.A."/>
            <person name="Heath K."/>
            <person name="Zee F."/>
            <person name="Moore P.H."/>
            <person name="Sunkar R."/>
            <person name="Leebens-Mack J.H."/>
            <person name="Mockler T."/>
            <person name="Bennetzen J.L."/>
            <person name="Freeling M."/>
            <person name="Sankoff D."/>
            <person name="Paterson A.H."/>
            <person name="Zhu X."/>
            <person name="Yang X."/>
            <person name="Smith J.A."/>
            <person name="Cushman J.C."/>
            <person name="Paull R.E."/>
            <person name="Yu Q."/>
        </authorList>
    </citation>
    <scope>NUCLEOTIDE SEQUENCE [LARGE SCALE GENOMIC DNA]</scope>
    <source>
        <strain evidence="17">cv. F153</strain>
    </source>
</reference>
<dbReference type="GO" id="GO:0005634">
    <property type="term" value="C:nucleus"/>
    <property type="evidence" value="ECO:0007669"/>
    <property type="project" value="UniProtKB-SubCell"/>
</dbReference>
<evidence type="ECO:0000256" key="9">
    <source>
        <dbReference type="ARBA" id="ARBA00023043"/>
    </source>
</evidence>
<evidence type="ECO:0000256" key="3">
    <source>
        <dbReference type="ARBA" id="ARBA00022723"/>
    </source>
</evidence>
<dbReference type="CDD" id="cd18310">
    <property type="entry name" value="BTB_POZ_NPR_plant"/>
    <property type="match status" value="1"/>
</dbReference>
<dbReference type="SMART" id="SM00225">
    <property type="entry name" value="BTB"/>
    <property type="match status" value="1"/>
</dbReference>
<dbReference type="FunFam" id="1.25.40.20:FF:000123">
    <property type="entry name" value="regulatory protein NPR3-like"/>
    <property type="match status" value="1"/>
</dbReference>
<dbReference type="SMART" id="SM00248">
    <property type="entry name" value="ANK"/>
    <property type="match status" value="3"/>
</dbReference>
<dbReference type="GeneID" id="109712931"/>
<dbReference type="PROSITE" id="PS52046">
    <property type="entry name" value="ZF_C2HC_NPR"/>
    <property type="match status" value="1"/>
</dbReference>
<dbReference type="Gene3D" id="3.30.710.10">
    <property type="entry name" value="Potassium Channel Kv1.1, Chain A"/>
    <property type="match status" value="1"/>
</dbReference>
<dbReference type="InterPro" id="IPR011333">
    <property type="entry name" value="SKP1/BTB/POZ_sf"/>
</dbReference>
<protein>
    <submittedName>
        <fullName evidence="18">BTB/POZ domain and ankyrin repeat-containing protein NPR2</fullName>
    </submittedName>
</protein>
<evidence type="ECO:0000256" key="2">
    <source>
        <dbReference type="ARBA" id="ARBA00004906"/>
    </source>
</evidence>
<dbReference type="GO" id="GO:0009862">
    <property type="term" value="P:systemic acquired resistance, salicylic acid mediated signaling pathway"/>
    <property type="evidence" value="ECO:0007669"/>
    <property type="project" value="InterPro"/>
</dbReference>
<dbReference type="RefSeq" id="XP_020092336.1">
    <property type="nucleotide sequence ID" value="XM_020236747.1"/>
</dbReference>
<dbReference type="PROSITE" id="PS50297">
    <property type="entry name" value="ANK_REP_REGION"/>
    <property type="match status" value="1"/>
</dbReference>
<dbReference type="InterPro" id="IPR024228">
    <property type="entry name" value="NPR_central_dom"/>
</dbReference>
<feature type="domain" description="C2HC NPR-type" evidence="16">
    <location>
        <begin position="202"/>
        <end position="216"/>
    </location>
</feature>
<keyword evidence="3" id="KW-0479">Metal-binding</keyword>